<evidence type="ECO:0000256" key="9">
    <source>
        <dbReference type="ARBA" id="ARBA00023239"/>
    </source>
</evidence>
<dbReference type="Pfam" id="PF14824">
    <property type="entry name" value="Sirohm_synth_M"/>
    <property type="match status" value="1"/>
</dbReference>
<dbReference type="InterPro" id="IPR014776">
    <property type="entry name" value="4pyrrole_Mease_sub2"/>
</dbReference>
<dbReference type="InterPro" id="IPR000878">
    <property type="entry name" value="4pyrrol_Mease"/>
</dbReference>
<dbReference type="NCBIfam" id="NF007922">
    <property type="entry name" value="PRK10637.1"/>
    <property type="match status" value="1"/>
</dbReference>
<dbReference type="SUPFAM" id="SSF51735">
    <property type="entry name" value="NAD(P)-binding Rossmann-fold domains"/>
    <property type="match status" value="1"/>
</dbReference>
<dbReference type="InterPro" id="IPR036291">
    <property type="entry name" value="NAD(P)-bd_dom_sf"/>
</dbReference>
<dbReference type="InterPro" id="IPR037115">
    <property type="entry name" value="Sirohaem_synt_dimer_dom_sf"/>
</dbReference>
<keyword evidence="5 14" id="KW-0808">Transferase</keyword>
<keyword evidence="9" id="KW-0456">Lyase</keyword>
<dbReference type="InterPro" id="IPR035996">
    <property type="entry name" value="4pyrrol_Methylase_sf"/>
</dbReference>
<dbReference type="GO" id="GO:0032259">
    <property type="term" value="P:methylation"/>
    <property type="evidence" value="ECO:0007669"/>
    <property type="project" value="UniProtKB-KW"/>
</dbReference>
<dbReference type="PIRSF" id="PIRSF036426">
    <property type="entry name" value="Sirohaem_synth"/>
    <property type="match status" value="1"/>
</dbReference>
<keyword evidence="7" id="KW-0560">Oxidoreductase</keyword>
<protein>
    <submittedName>
        <fullName evidence="18">Uroporphyrinogen-III C-methyltransferase</fullName>
        <ecNumber evidence="18">2.1.1.107</ecNumber>
    </submittedName>
</protein>
<dbReference type="Pfam" id="PF13241">
    <property type="entry name" value="NAD_binding_7"/>
    <property type="match status" value="1"/>
</dbReference>
<feature type="domain" description="Sirohaem synthase dimerisation" evidence="16">
    <location>
        <begin position="143"/>
        <end position="199"/>
    </location>
</feature>
<keyword evidence="3" id="KW-0169">Cobalamin biosynthesis</keyword>
<dbReference type="Pfam" id="PF00590">
    <property type="entry name" value="TP_methylase"/>
    <property type="match status" value="1"/>
</dbReference>
<dbReference type="InterPro" id="IPR028281">
    <property type="entry name" value="Sirohaem_synthase_central"/>
</dbReference>
<evidence type="ECO:0000256" key="6">
    <source>
        <dbReference type="ARBA" id="ARBA00022691"/>
    </source>
</evidence>
<dbReference type="PROSITE" id="PS00840">
    <property type="entry name" value="SUMT_2"/>
    <property type="match status" value="1"/>
</dbReference>
<evidence type="ECO:0000259" key="17">
    <source>
        <dbReference type="Pfam" id="PF14824"/>
    </source>
</evidence>
<dbReference type="Gene3D" id="3.30.950.10">
    <property type="entry name" value="Methyltransferase, Cobalt-precorrin-4 Transmethylase, Domain 2"/>
    <property type="match status" value="1"/>
</dbReference>
<keyword evidence="11" id="KW-0511">Multifunctional enzyme</keyword>
<dbReference type="Pfam" id="PF10414">
    <property type="entry name" value="CysG_dimeriser"/>
    <property type="match status" value="1"/>
</dbReference>
<dbReference type="EMBL" id="CP067420">
    <property type="protein sequence ID" value="QQP91083.1"/>
    <property type="molecule type" value="Genomic_DNA"/>
</dbReference>
<feature type="domain" description="Siroheme synthase central" evidence="17">
    <location>
        <begin position="116"/>
        <end position="136"/>
    </location>
</feature>
<dbReference type="InterPro" id="IPR006366">
    <property type="entry name" value="CobA/CysG_C"/>
</dbReference>
<sequence length="473" mass="50458">MRDATRQPETLPYLPLFMDLRKGRPCLVIGSGDMAANKTALLRRAGADVRNLAAADFTPAALDDVALVVDAADDARLTAALAGLARARGVPLNVVDKPEFCDFIFPAILDRSPVVVAVSTGGLAPALARLIRQRLELAVPSAFGRLARLAGEFRRKVQDALPTARQRLRYWDEVLDGRAGDLAMHGREDEARAEMERLLGRTAADGTDSGPGRVHLVGAGPGDPDLLTLAAIRAIKRADVILYDHLVGEGVLEFARRDAERISVGKRAGRHSVKQADINALLLEHACRGRRVVRLKGGDPLMFGRAGEEAEYLRRHGIEVSIVPGVTAALGCAAAAQIPLTLRGVSRSVQFVTAHCLDDDATRALDWSRLANPDGTLAIYMGRSQLAHFSARLIEAGLSPDTPAAAIENGTRPDERRCFATLDTLPARAAAELGDGPTLVMVGAAIGHRPQEAAAPLDEPEPARYAMERAAAG</sequence>
<organism evidence="18 19">
    <name type="scientific">Skermanella cutis</name>
    <dbReference type="NCBI Taxonomy" id="2775420"/>
    <lineage>
        <taxon>Bacteria</taxon>
        <taxon>Pseudomonadati</taxon>
        <taxon>Pseudomonadota</taxon>
        <taxon>Alphaproteobacteria</taxon>
        <taxon>Rhodospirillales</taxon>
        <taxon>Azospirillaceae</taxon>
        <taxon>Skermanella</taxon>
    </lineage>
</organism>
<dbReference type="RefSeq" id="WP_201078631.1">
    <property type="nucleotide sequence ID" value="NZ_CP067420.1"/>
</dbReference>
<evidence type="ECO:0000256" key="14">
    <source>
        <dbReference type="RuleBase" id="RU003960"/>
    </source>
</evidence>
<evidence type="ECO:0000256" key="13">
    <source>
        <dbReference type="ARBA" id="ARBA00047561"/>
    </source>
</evidence>
<keyword evidence="19" id="KW-1185">Reference proteome</keyword>
<dbReference type="InterPro" id="IPR050161">
    <property type="entry name" value="Siro_Cobalamin_biosynth"/>
</dbReference>
<keyword evidence="8" id="KW-0520">NAD</keyword>
<dbReference type="NCBIfam" id="TIGR01469">
    <property type="entry name" value="cobA_cysG_Cterm"/>
    <property type="match status" value="1"/>
</dbReference>
<evidence type="ECO:0000313" key="18">
    <source>
        <dbReference type="EMBL" id="QQP91083.1"/>
    </source>
</evidence>
<dbReference type="InterPro" id="IPR003043">
    <property type="entry name" value="Uropor_MeTrfase_CS"/>
</dbReference>
<evidence type="ECO:0000256" key="10">
    <source>
        <dbReference type="ARBA" id="ARBA00023244"/>
    </source>
</evidence>
<keyword evidence="6" id="KW-0949">S-adenosyl-L-methionine</keyword>
<dbReference type="Gene3D" id="3.40.1010.10">
    <property type="entry name" value="Cobalt-precorrin-4 Transmethylase, Domain 1"/>
    <property type="match status" value="1"/>
</dbReference>
<feature type="domain" description="Tetrapyrrole methylase" evidence="15">
    <location>
        <begin position="213"/>
        <end position="425"/>
    </location>
</feature>
<dbReference type="SUPFAM" id="SSF53790">
    <property type="entry name" value="Tetrapyrrole methylase"/>
    <property type="match status" value="1"/>
</dbReference>
<evidence type="ECO:0000256" key="1">
    <source>
        <dbReference type="ARBA" id="ARBA00005010"/>
    </source>
</evidence>
<dbReference type="CDD" id="cd11642">
    <property type="entry name" value="SUMT"/>
    <property type="match status" value="1"/>
</dbReference>
<evidence type="ECO:0000259" key="15">
    <source>
        <dbReference type="Pfam" id="PF00590"/>
    </source>
</evidence>
<evidence type="ECO:0000256" key="8">
    <source>
        <dbReference type="ARBA" id="ARBA00023027"/>
    </source>
</evidence>
<dbReference type="GO" id="GO:0004851">
    <property type="term" value="F:uroporphyrin-III C-methyltransferase activity"/>
    <property type="evidence" value="ECO:0007669"/>
    <property type="project" value="UniProtKB-EC"/>
</dbReference>
<dbReference type="NCBIfam" id="NF004790">
    <property type="entry name" value="PRK06136.1"/>
    <property type="match status" value="1"/>
</dbReference>
<evidence type="ECO:0000256" key="4">
    <source>
        <dbReference type="ARBA" id="ARBA00022603"/>
    </source>
</evidence>
<dbReference type="SUPFAM" id="SSF75615">
    <property type="entry name" value="Siroheme synthase middle domains-like"/>
    <property type="match status" value="1"/>
</dbReference>
<comment type="similarity">
    <text evidence="2 14">Belongs to the precorrin methyltransferase family.</text>
</comment>
<name>A0ABX7BCW2_9PROT</name>
<dbReference type="Gene3D" id="3.40.50.720">
    <property type="entry name" value="NAD(P)-binding Rossmann-like Domain"/>
    <property type="match status" value="2"/>
</dbReference>
<reference evidence="18" key="1">
    <citation type="submission" date="2021-02" db="EMBL/GenBank/DDBJ databases">
        <title>Skermanella TT6 skin isolate.</title>
        <authorList>
            <person name="Lee K."/>
            <person name="Ganzorig M."/>
        </authorList>
    </citation>
    <scope>NUCLEOTIDE SEQUENCE</scope>
    <source>
        <strain evidence="18">TT6</strain>
    </source>
</reference>
<comment type="pathway">
    <text evidence="12">Porphyrin-containing compound metabolism; siroheme biosynthesis; precorrin-2 from uroporphyrinogen III: step 1/1.</text>
</comment>
<dbReference type="NCBIfam" id="TIGR01470">
    <property type="entry name" value="cysG_Nterm"/>
    <property type="match status" value="1"/>
</dbReference>
<dbReference type="PANTHER" id="PTHR45790:SF3">
    <property type="entry name" value="S-ADENOSYL-L-METHIONINE-DEPENDENT UROPORPHYRINOGEN III METHYLTRANSFERASE, CHLOROPLASTIC"/>
    <property type="match status" value="1"/>
</dbReference>
<dbReference type="InterPro" id="IPR014777">
    <property type="entry name" value="4pyrrole_Mease_sub1"/>
</dbReference>
<dbReference type="Gene3D" id="3.30.160.110">
    <property type="entry name" value="Siroheme synthase, domain 2"/>
    <property type="match status" value="1"/>
</dbReference>
<dbReference type="Proteomes" id="UP000595197">
    <property type="component" value="Chromosome"/>
</dbReference>
<proteinExistence type="inferred from homology"/>
<dbReference type="InterPro" id="IPR019478">
    <property type="entry name" value="Sirohaem_synthase_dimer_dom"/>
</dbReference>
<accession>A0ABX7BCW2</accession>
<evidence type="ECO:0000313" key="19">
    <source>
        <dbReference type="Proteomes" id="UP000595197"/>
    </source>
</evidence>
<keyword evidence="10" id="KW-0627">Porphyrin biosynthesis</keyword>
<evidence type="ECO:0000256" key="2">
    <source>
        <dbReference type="ARBA" id="ARBA00005879"/>
    </source>
</evidence>
<evidence type="ECO:0000256" key="11">
    <source>
        <dbReference type="ARBA" id="ARBA00023268"/>
    </source>
</evidence>
<keyword evidence="4 14" id="KW-0489">Methyltransferase</keyword>
<evidence type="ECO:0000256" key="5">
    <source>
        <dbReference type="ARBA" id="ARBA00022679"/>
    </source>
</evidence>
<comment type="catalytic activity">
    <reaction evidence="13">
        <text>precorrin-2 + NAD(+) = sirohydrochlorin + NADH + 2 H(+)</text>
        <dbReference type="Rhea" id="RHEA:15613"/>
        <dbReference type="ChEBI" id="CHEBI:15378"/>
        <dbReference type="ChEBI" id="CHEBI:57540"/>
        <dbReference type="ChEBI" id="CHEBI:57945"/>
        <dbReference type="ChEBI" id="CHEBI:58351"/>
        <dbReference type="ChEBI" id="CHEBI:58827"/>
        <dbReference type="EC" id="1.3.1.76"/>
    </reaction>
</comment>
<dbReference type="Gene3D" id="1.10.8.210">
    <property type="entry name" value="Sirohaem synthase, dimerisation domain"/>
    <property type="match status" value="1"/>
</dbReference>
<evidence type="ECO:0000256" key="7">
    <source>
        <dbReference type="ARBA" id="ARBA00023002"/>
    </source>
</evidence>
<dbReference type="PANTHER" id="PTHR45790">
    <property type="entry name" value="SIROHEME SYNTHASE-RELATED"/>
    <property type="match status" value="1"/>
</dbReference>
<gene>
    <name evidence="18" type="primary">cobA</name>
    <name evidence="18" type="ORF">IGS68_07690</name>
</gene>
<comment type="pathway">
    <text evidence="1">Porphyrin-containing compound metabolism; siroheme biosynthesis; sirohydrochlorin from precorrin-2: step 1/1.</text>
</comment>
<evidence type="ECO:0000256" key="12">
    <source>
        <dbReference type="ARBA" id="ARBA00025705"/>
    </source>
</evidence>
<evidence type="ECO:0000259" key="16">
    <source>
        <dbReference type="Pfam" id="PF10414"/>
    </source>
</evidence>
<dbReference type="EC" id="2.1.1.107" evidence="18"/>
<dbReference type="InterPro" id="IPR012409">
    <property type="entry name" value="Sirohaem_synth"/>
</dbReference>
<evidence type="ECO:0000256" key="3">
    <source>
        <dbReference type="ARBA" id="ARBA00022573"/>
    </source>
</evidence>
<dbReference type="InterPro" id="IPR006367">
    <property type="entry name" value="Sirohaem_synthase_N"/>
</dbReference>